<dbReference type="EMBL" id="BPQB01000010">
    <property type="protein sequence ID" value="GJE88849.1"/>
    <property type="molecule type" value="Genomic_DNA"/>
</dbReference>
<dbReference type="OrthoDB" id="3269405at2759"/>
<name>A0A9P3G7G7_9APHY</name>
<keyword evidence="2" id="KW-1185">Reference proteome</keyword>
<sequence length="146" mass="16588">MHGGKMGIRLADALCLPLPRLNDAKSELKPSEIGTHITLRILWPGYVLWRRKLILNDPTRKAGAMTLEQLAQRIAMQLRDFCEASASLLPYISPRSQCCTEQAKCQESPGEPDWQIVPGCFEELYLIELRHVSQGSWQPVICWDRS</sequence>
<organism evidence="1 2">
    <name type="scientific">Phanerochaete sordida</name>
    <dbReference type="NCBI Taxonomy" id="48140"/>
    <lineage>
        <taxon>Eukaryota</taxon>
        <taxon>Fungi</taxon>
        <taxon>Dikarya</taxon>
        <taxon>Basidiomycota</taxon>
        <taxon>Agaricomycotina</taxon>
        <taxon>Agaricomycetes</taxon>
        <taxon>Polyporales</taxon>
        <taxon>Phanerochaetaceae</taxon>
        <taxon>Phanerochaete</taxon>
    </lineage>
</organism>
<dbReference type="AlphaFoldDB" id="A0A9P3G7G7"/>
<reference evidence="1 2" key="1">
    <citation type="submission" date="2021-08" db="EMBL/GenBank/DDBJ databases">
        <title>Draft Genome Sequence of Phanerochaete sordida strain YK-624.</title>
        <authorList>
            <person name="Mori T."/>
            <person name="Dohra H."/>
            <person name="Suzuki T."/>
            <person name="Kawagishi H."/>
            <person name="Hirai H."/>
        </authorList>
    </citation>
    <scope>NUCLEOTIDE SEQUENCE [LARGE SCALE GENOMIC DNA]</scope>
    <source>
        <strain evidence="1 2">YK-624</strain>
    </source>
</reference>
<dbReference type="Proteomes" id="UP000703269">
    <property type="component" value="Unassembled WGS sequence"/>
</dbReference>
<accession>A0A9P3G7G7</accession>
<evidence type="ECO:0000313" key="1">
    <source>
        <dbReference type="EMBL" id="GJE88849.1"/>
    </source>
</evidence>
<comment type="caution">
    <text evidence="1">The sequence shown here is derived from an EMBL/GenBank/DDBJ whole genome shotgun (WGS) entry which is preliminary data.</text>
</comment>
<gene>
    <name evidence="1" type="ORF">PsYK624_049360</name>
</gene>
<proteinExistence type="predicted"/>
<evidence type="ECO:0000313" key="2">
    <source>
        <dbReference type="Proteomes" id="UP000703269"/>
    </source>
</evidence>
<protein>
    <submittedName>
        <fullName evidence="1">Uncharacterized protein</fullName>
    </submittedName>
</protein>